<dbReference type="VEuPathDB" id="MicrosporidiaDB:ECANGB1_1554"/>
<feature type="domain" description="Homeobox" evidence="3">
    <location>
        <begin position="33"/>
        <end position="83"/>
    </location>
</feature>
<dbReference type="SUPFAM" id="SSF46689">
    <property type="entry name" value="Homeodomain-like"/>
    <property type="match status" value="1"/>
</dbReference>
<evidence type="ECO:0000259" key="3">
    <source>
        <dbReference type="PROSITE" id="PS50071"/>
    </source>
</evidence>
<keyword evidence="5" id="KW-1185">Reference proteome</keyword>
<name>A0A1Y1S6I5_9MICR</name>
<evidence type="ECO:0000256" key="2">
    <source>
        <dbReference type="RuleBase" id="RU000682"/>
    </source>
</evidence>
<dbReference type="OrthoDB" id="6159439at2759"/>
<dbReference type="Proteomes" id="UP000192639">
    <property type="component" value="Unassembled WGS sequence"/>
</dbReference>
<feature type="DNA-binding region" description="Homeobox" evidence="1">
    <location>
        <begin position="35"/>
        <end position="84"/>
    </location>
</feature>
<dbReference type="InterPro" id="IPR009057">
    <property type="entry name" value="Homeodomain-like_sf"/>
</dbReference>
<proteinExistence type="predicted"/>
<comment type="subcellular location">
    <subcellularLocation>
        <location evidence="1 2">Nucleus</location>
    </subcellularLocation>
</comment>
<keyword evidence="1 2" id="KW-0539">Nucleus</keyword>
<organism evidence="4 5">
    <name type="scientific">Enterospora canceri</name>
    <dbReference type="NCBI Taxonomy" id="1081671"/>
    <lineage>
        <taxon>Eukaryota</taxon>
        <taxon>Fungi</taxon>
        <taxon>Fungi incertae sedis</taxon>
        <taxon>Microsporidia</taxon>
        <taxon>Enterocytozoonidae</taxon>
        <taxon>Enterospora</taxon>
    </lineage>
</organism>
<dbReference type="PROSITE" id="PS50071">
    <property type="entry name" value="HOMEOBOX_2"/>
    <property type="match status" value="1"/>
</dbReference>
<protein>
    <submittedName>
        <fullName evidence="4">HD4</fullName>
    </submittedName>
</protein>
<keyword evidence="1 2" id="KW-0371">Homeobox</keyword>
<dbReference type="Pfam" id="PF00046">
    <property type="entry name" value="Homeodomain"/>
    <property type="match status" value="1"/>
</dbReference>
<dbReference type="GO" id="GO:0003677">
    <property type="term" value="F:DNA binding"/>
    <property type="evidence" value="ECO:0007669"/>
    <property type="project" value="UniProtKB-UniRule"/>
</dbReference>
<dbReference type="AlphaFoldDB" id="A0A1Y1S6I5"/>
<evidence type="ECO:0000313" key="5">
    <source>
        <dbReference type="Proteomes" id="UP000192639"/>
    </source>
</evidence>
<dbReference type="Gene3D" id="1.10.10.60">
    <property type="entry name" value="Homeodomain-like"/>
    <property type="match status" value="1"/>
</dbReference>
<comment type="caution">
    <text evidence="4">The sequence shown here is derived from an EMBL/GenBank/DDBJ whole genome shotgun (WGS) entry which is preliminary data.</text>
</comment>
<sequence>MQNIEIEAYLGLLKLKRETVIMAYSENCYINKTELQRLLLNSVFRLIKYPGRNTRYNLSILLNLSLRRVQVYFQNLRMNLKKTTRGSRRLLENKKPVEMEIGILFSIFLATLTNRKIDFDRLSEKMEQSNL</sequence>
<dbReference type="InterPro" id="IPR001356">
    <property type="entry name" value="HD"/>
</dbReference>
<evidence type="ECO:0000313" key="4">
    <source>
        <dbReference type="EMBL" id="ORD93783.1"/>
    </source>
</evidence>
<dbReference type="EMBL" id="LWDP01000048">
    <property type="protein sequence ID" value="ORD93783.1"/>
    <property type="molecule type" value="Genomic_DNA"/>
</dbReference>
<dbReference type="SMART" id="SM00389">
    <property type="entry name" value="HOX"/>
    <property type="match status" value="1"/>
</dbReference>
<accession>A0A1Y1S6I5</accession>
<gene>
    <name evidence="4" type="primary">HD4</name>
    <name evidence="4" type="ORF">ECANGB1_1554</name>
</gene>
<reference evidence="4 5" key="1">
    <citation type="journal article" date="2017" name="Environ. Microbiol.">
        <title>Decay of the glycolytic pathway and adaptation to intranuclear parasitism within Enterocytozoonidae microsporidia.</title>
        <authorList>
            <person name="Wiredu Boakye D."/>
            <person name="Jaroenlak P."/>
            <person name="Prachumwat A."/>
            <person name="Williams T.A."/>
            <person name="Bateman K.S."/>
            <person name="Itsathitphaisarn O."/>
            <person name="Sritunyalucksana K."/>
            <person name="Paszkiewicz K.H."/>
            <person name="Moore K.A."/>
            <person name="Stentiford G.D."/>
            <person name="Williams B.A."/>
        </authorList>
    </citation>
    <scope>NUCLEOTIDE SEQUENCE [LARGE SCALE GENOMIC DNA]</scope>
    <source>
        <strain evidence="4 5">GB1</strain>
    </source>
</reference>
<dbReference type="GO" id="GO:0005634">
    <property type="term" value="C:nucleus"/>
    <property type="evidence" value="ECO:0007669"/>
    <property type="project" value="UniProtKB-SubCell"/>
</dbReference>
<keyword evidence="1 2" id="KW-0238">DNA-binding</keyword>
<evidence type="ECO:0000256" key="1">
    <source>
        <dbReference type="PROSITE-ProRule" id="PRU00108"/>
    </source>
</evidence>